<dbReference type="STRING" id="1134510.O9A_00042"/>
<dbReference type="GO" id="GO:0004521">
    <property type="term" value="F:RNA endonuclease activity"/>
    <property type="evidence" value="ECO:0007669"/>
    <property type="project" value="TreeGrafter"/>
</dbReference>
<dbReference type="AlphaFoldDB" id="A0A067WIF4"/>
<name>A0A067WIF4_9HYPH</name>
<organism evidence="2 3">
    <name type="scientific">Bartonella koehlerae C-29</name>
    <dbReference type="NCBI Taxonomy" id="1134510"/>
    <lineage>
        <taxon>Bacteria</taxon>
        <taxon>Pseudomonadati</taxon>
        <taxon>Pseudomonadota</taxon>
        <taxon>Alphaproteobacteria</taxon>
        <taxon>Hyphomicrobiales</taxon>
        <taxon>Bartonellaceae</taxon>
        <taxon>Bartonella</taxon>
    </lineage>
</organism>
<dbReference type="InterPro" id="IPR007712">
    <property type="entry name" value="RelE/ParE_toxin"/>
</dbReference>
<dbReference type="SUPFAM" id="SSF143011">
    <property type="entry name" value="RelE-like"/>
    <property type="match status" value="1"/>
</dbReference>
<dbReference type="InterPro" id="IPR035093">
    <property type="entry name" value="RelE/ParE_toxin_dom_sf"/>
</dbReference>
<evidence type="ECO:0000313" key="3">
    <source>
        <dbReference type="Proteomes" id="UP000027015"/>
    </source>
</evidence>
<dbReference type="PATRIC" id="fig|1134510.3.peg.53"/>
<dbReference type="Proteomes" id="UP000027015">
    <property type="component" value="Unassembled WGS sequence"/>
</dbReference>
<keyword evidence="1" id="KW-1277">Toxin-antitoxin system</keyword>
<reference evidence="2 3" key="1">
    <citation type="submission" date="2012-04" db="EMBL/GenBank/DDBJ databases">
        <title>The Genome Sequence of Bartonella koehlerae C-29.</title>
        <authorList>
            <consortium name="The Broad Institute Genome Sequencing Platform"/>
            <consortium name="The Broad Institute Genome Sequencing Center for Infectious Disease"/>
            <person name="Feldgarden M."/>
            <person name="Kirby J."/>
            <person name="Kosoy M."/>
            <person name="Birtles R."/>
            <person name="Probert W.S."/>
            <person name="Chiaraviglio L."/>
            <person name="Walker B."/>
            <person name="Young S.K."/>
            <person name="Zeng Q."/>
            <person name="Gargeya S."/>
            <person name="Fitzgerald M."/>
            <person name="Haas B."/>
            <person name="Abouelleil A."/>
            <person name="Alvarado L."/>
            <person name="Arachchi H.M."/>
            <person name="Berlin A.M."/>
            <person name="Chapman S.B."/>
            <person name="Goldberg J."/>
            <person name="Griggs A."/>
            <person name="Gujja S."/>
            <person name="Hansen M."/>
            <person name="Howarth C."/>
            <person name="Imamovic A."/>
            <person name="Larimer J."/>
            <person name="McCowen C."/>
            <person name="Montmayeur A."/>
            <person name="Murphy C."/>
            <person name="Neiman D."/>
            <person name="Pearson M."/>
            <person name="Priest M."/>
            <person name="Roberts A."/>
            <person name="Saif S."/>
            <person name="Shea T."/>
            <person name="Sisk P."/>
            <person name="Sykes S."/>
            <person name="Wortman J."/>
            <person name="Nusbaum C."/>
            <person name="Birren B."/>
        </authorList>
    </citation>
    <scope>NUCLEOTIDE SEQUENCE [LARGE SCALE GENOMIC DNA]</scope>
    <source>
        <strain evidence="2 3">C-29</strain>
    </source>
</reference>
<dbReference type="GO" id="GO:0006402">
    <property type="term" value="P:mRNA catabolic process"/>
    <property type="evidence" value="ECO:0007669"/>
    <property type="project" value="TreeGrafter"/>
</dbReference>
<dbReference type="EMBL" id="AHPL01000001">
    <property type="protein sequence ID" value="KEC56548.1"/>
    <property type="molecule type" value="Genomic_DNA"/>
</dbReference>
<dbReference type="NCBIfam" id="TIGR02385">
    <property type="entry name" value="RelE_StbE"/>
    <property type="match status" value="1"/>
</dbReference>
<keyword evidence="3" id="KW-1185">Reference proteome</keyword>
<evidence type="ECO:0000313" key="2">
    <source>
        <dbReference type="EMBL" id="KEC56548.1"/>
    </source>
</evidence>
<dbReference type="InterPro" id="IPR004386">
    <property type="entry name" value="Toxin_YafQ-like"/>
</dbReference>
<proteinExistence type="predicted"/>
<accession>A0A067WIF4</accession>
<dbReference type="Pfam" id="PF15738">
    <property type="entry name" value="YafQ_toxin"/>
    <property type="match status" value="1"/>
</dbReference>
<dbReference type="eggNOG" id="COG3041">
    <property type="taxonomic scope" value="Bacteria"/>
</dbReference>
<evidence type="ECO:0000256" key="1">
    <source>
        <dbReference type="ARBA" id="ARBA00022649"/>
    </source>
</evidence>
<comment type="caution">
    <text evidence="2">The sequence shown here is derived from an EMBL/GenBank/DDBJ whole genome shotgun (WGS) entry which is preliminary data.</text>
</comment>
<dbReference type="PANTHER" id="PTHR40588">
    <property type="entry name" value="MRNA INTERFERASE TOXIN YAFQ"/>
    <property type="match status" value="1"/>
</dbReference>
<dbReference type="GO" id="GO:0006415">
    <property type="term" value="P:translational termination"/>
    <property type="evidence" value="ECO:0007669"/>
    <property type="project" value="TreeGrafter"/>
</dbReference>
<dbReference type="RefSeq" id="WP_034457647.1">
    <property type="nucleotide sequence ID" value="NZ_CADEAH010000002.1"/>
</dbReference>
<dbReference type="HOGENOM" id="CLU_161929_6_0_5"/>
<dbReference type="PANTHER" id="PTHR40588:SF1">
    <property type="entry name" value="MRNA INTERFERASE TOXIN YAFQ"/>
    <property type="match status" value="1"/>
</dbReference>
<dbReference type="Gene3D" id="3.30.2310.20">
    <property type="entry name" value="RelE-like"/>
    <property type="match status" value="1"/>
</dbReference>
<protein>
    <submittedName>
        <fullName evidence="2">RelE/StbE family addiction module toxin</fullName>
    </submittedName>
</protein>
<sequence>MYKLTEVMQLLINKKKLPGILKDYALQGNWKACCDLHKEPDWLLIDSVNDKHVHCDRTGTRSDLFK</sequence>
<gene>
    <name evidence="2" type="ORF">O9A_00042</name>
</gene>